<organism evidence="4 5">
    <name type="scientific">Naematelia encephala</name>
    <dbReference type="NCBI Taxonomy" id="71784"/>
    <lineage>
        <taxon>Eukaryota</taxon>
        <taxon>Fungi</taxon>
        <taxon>Dikarya</taxon>
        <taxon>Basidiomycota</taxon>
        <taxon>Agaricomycotina</taxon>
        <taxon>Tremellomycetes</taxon>
        <taxon>Tremellales</taxon>
        <taxon>Naemateliaceae</taxon>
        <taxon>Naematelia</taxon>
    </lineage>
</organism>
<dbReference type="STRING" id="71784.A0A1Y2AND9"/>
<dbReference type="AlphaFoldDB" id="A0A1Y2AND9"/>
<dbReference type="GO" id="GO:0016616">
    <property type="term" value="F:oxidoreductase activity, acting on the CH-OH group of donors, NAD or NADP as acceptor"/>
    <property type="evidence" value="ECO:0007669"/>
    <property type="project" value="TreeGrafter"/>
</dbReference>
<accession>A0A1Y2AND9</accession>
<protein>
    <recommendedName>
        <fullName evidence="3">Thioester reductase (TE) domain-containing protein</fullName>
    </recommendedName>
</protein>
<dbReference type="InterPro" id="IPR013120">
    <property type="entry name" value="FAR_NAD-bd"/>
</dbReference>
<dbReference type="OrthoDB" id="2735536at2759"/>
<dbReference type="EMBL" id="MCFC01000072">
    <property type="protein sequence ID" value="ORY24071.1"/>
    <property type="molecule type" value="Genomic_DNA"/>
</dbReference>
<dbReference type="SUPFAM" id="SSF51735">
    <property type="entry name" value="NAD(P)-binding Rossmann-fold domains"/>
    <property type="match status" value="1"/>
</dbReference>
<evidence type="ECO:0000313" key="5">
    <source>
        <dbReference type="Proteomes" id="UP000193986"/>
    </source>
</evidence>
<dbReference type="InterPro" id="IPR036291">
    <property type="entry name" value="NAD(P)-bd_dom_sf"/>
</dbReference>
<feature type="domain" description="Thioester reductase (TE)" evidence="3">
    <location>
        <begin position="64"/>
        <end position="195"/>
    </location>
</feature>
<evidence type="ECO:0000256" key="2">
    <source>
        <dbReference type="ARBA" id="ARBA00023445"/>
    </source>
</evidence>
<dbReference type="PANTHER" id="PTHR10366">
    <property type="entry name" value="NAD DEPENDENT EPIMERASE/DEHYDRATASE"/>
    <property type="match status" value="1"/>
</dbReference>
<dbReference type="Pfam" id="PF07993">
    <property type="entry name" value="NAD_binding_4"/>
    <property type="match status" value="1"/>
</dbReference>
<name>A0A1Y2AND9_9TREE</name>
<dbReference type="Gene3D" id="3.40.50.720">
    <property type="entry name" value="NAD(P)-binding Rossmann-like Domain"/>
    <property type="match status" value="1"/>
</dbReference>
<keyword evidence="5" id="KW-1185">Reference proteome</keyword>
<evidence type="ECO:0000259" key="3">
    <source>
        <dbReference type="Pfam" id="PF07993"/>
    </source>
</evidence>
<comment type="caution">
    <text evidence="4">The sequence shown here is derived from an EMBL/GenBank/DDBJ whole genome shotgun (WGS) entry which is preliminary data.</text>
</comment>
<gene>
    <name evidence="4" type="ORF">BCR39DRAFT_547996</name>
</gene>
<evidence type="ECO:0000313" key="4">
    <source>
        <dbReference type="EMBL" id="ORY24071.1"/>
    </source>
</evidence>
<evidence type="ECO:0000256" key="1">
    <source>
        <dbReference type="ARBA" id="ARBA00023002"/>
    </source>
</evidence>
<keyword evidence="1" id="KW-0560">Oxidoreductase</keyword>
<dbReference type="PANTHER" id="PTHR10366:SF579">
    <property type="entry name" value="3-BETA HYDROXYSTEROID DEHYDROGENASE_ISOMERASE FAMILY PROTEIN (AFU_ORTHOLOGUE AFUA_3G02250)"/>
    <property type="match status" value="1"/>
</dbReference>
<comment type="similarity">
    <text evidence="2">Belongs to the NAD(P)-dependent epimerase/dehydratase family. Dihydroflavonol-4-reductase subfamily.</text>
</comment>
<dbReference type="InParanoid" id="A0A1Y2AND9"/>
<reference evidence="4 5" key="1">
    <citation type="submission" date="2016-07" db="EMBL/GenBank/DDBJ databases">
        <title>Pervasive Adenine N6-methylation of Active Genes in Fungi.</title>
        <authorList>
            <consortium name="DOE Joint Genome Institute"/>
            <person name="Mondo S.J."/>
            <person name="Dannebaum R.O."/>
            <person name="Kuo R.C."/>
            <person name="Labutti K."/>
            <person name="Haridas S."/>
            <person name="Kuo A."/>
            <person name="Salamov A."/>
            <person name="Ahrendt S.R."/>
            <person name="Lipzen A."/>
            <person name="Sullivan W."/>
            <person name="Andreopoulos W.B."/>
            <person name="Clum A."/>
            <person name="Lindquist E."/>
            <person name="Daum C."/>
            <person name="Ramamoorthy G.K."/>
            <person name="Gryganskyi A."/>
            <person name="Culley D."/>
            <person name="Magnuson J.K."/>
            <person name="James T.Y."/>
            <person name="O'Malley M.A."/>
            <person name="Stajich J.E."/>
            <person name="Spatafora J.W."/>
            <person name="Visel A."/>
            <person name="Grigoriev I.V."/>
        </authorList>
    </citation>
    <scope>NUCLEOTIDE SEQUENCE [LARGE SCALE GENOMIC DNA]</scope>
    <source>
        <strain evidence="4 5">68-887.2</strain>
    </source>
</reference>
<proteinExistence type="inferred from homology"/>
<dbReference type="InterPro" id="IPR050425">
    <property type="entry name" value="NAD(P)_dehydrat-like"/>
</dbReference>
<dbReference type="Proteomes" id="UP000193986">
    <property type="component" value="Unassembled WGS sequence"/>
</dbReference>
<sequence length="355" mass="38492">MPTVLITGLNGFVAVHTALKFLSNGWSVRGTVRSQAKADKVKQLPSLLPYIQQGKVEVVIVADLVEGDFSQALDGVDAVAHVASPINLADGTWADYRDPAVKGTVRLLEQAAKVPSVKAVAQMSSWAAAADISVPFTEQIGKVYTENDWFPLTDEDAEKLVDNHDGVTQALWYCTSKKLAELAAHETRKRTGAAYSVGSVLAPMIFGPALHYGPKATGEELNKADASTSWLYQSVAGGRDGTLPPSSFPSWTSVESVAEALYKIIEKRSNERYLIYEGPFDYQQFANIARKLYPELDKAGVIPLGNPEDCPSEKGTYTLDTTKAERELGIKFDHTKEEMIKQVVDQIVALGAASA</sequence>